<evidence type="ECO:0000313" key="2">
    <source>
        <dbReference type="EMBL" id="QQB45725.1"/>
    </source>
</evidence>
<dbReference type="OrthoDB" id="4412029at2"/>
<reference evidence="2 4" key="1">
    <citation type="submission" date="2020-12" db="EMBL/GenBank/DDBJ databases">
        <title>FDA dAtabase for Regulatory Grade micrObial Sequences (FDA-ARGOS): Supporting development and validation of Infectious Disease Dx tests.</title>
        <authorList>
            <person name="Sproer C."/>
            <person name="Gronow S."/>
            <person name="Severitt S."/>
            <person name="Schroder I."/>
            <person name="Tallon L."/>
            <person name="Sadzewicz L."/>
            <person name="Zhao X."/>
            <person name="Boylan J."/>
            <person name="Ott S."/>
            <person name="Bowen H."/>
            <person name="Vavikolanu K."/>
            <person name="Mehta A."/>
            <person name="Aluvathingal J."/>
            <person name="Nadendla S."/>
            <person name="Lowell S."/>
            <person name="Myers T."/>
            <person name="Yan Y."/>
            <person name="Sichtig H."/>
        </authorList>
    </citation>
    <scope>NUCLEOTIDE SEQUENCE [LARGE SCALE GENOMIC DNA]</scope>
    <source>
        <strain evidence="2 4">FDAARGOS_1053</strain>
        <strain evidence="3">FDAARGOS_1191</strain>
    </source>
</reference>
<keyword evidence="1" id="KW-0812">Transmembrane</keyword>
<dbReference type="Proteomes" id="UP000617681">
    <property type="component" value="Chromosome"/>
</dbReference>
<dbReference type="Proteomes" id="UP000596145">
    <property type="component" value="Chromosome"/>
</dbReference>
<accession>A0A7T4EE64</accession>
<keyword evidence="1" id="KW-0472">Membrane</keyword>
<name>A0A7T4EE64_9CORY</name>
<keyword evidence="1" id="KW-1133">Transmembrane helix</keyword>
<protein>
    <submittedName>
        <fullName evidence="2">Uncharacterized protein</fullName>
    </submittedName>
</protein>
<proteinExistence type="predicted"/>
<evidence type="ECO:0000256" key="1">
    <source>
        <dbReference type="SAM" id="Phobius"/>
    </source>
</evidence>
<sequence>MTAGLCTVVLLTLTGSATSNRQHVNKTERELVVIPEDVDINELVHELDADGVYIGSLADQYPSMEEQLIAVTQKAEEQGIGDMKIAFIDQTPAHTADLRDIAQELLNNTGADLVLVRNPMSGAVVSTDVSRATLEAAQYHFLADPDYVRASNFFVDYVSSSSIPWALVGIVVLIGLVLVAAGTWFFARRSRPA</sequence>
<gene>
    <name evidence="2" type="ORF">I6I10_09505</name>
    <name evidence="3" type="ORF">I6J21_06635</name>
</gene>
<organism evidence="2 4">
    <name type="scientific">Corynebacterium glucuronolyticum</name>
    <dbReference type="NCBI Taxonomy" id="39791"/>
    <lineage>
        <taxon>Bacteria</taxon>
        <taxon>Bacillati</taxon>
        <taxon>Actinomycetota</taxon>
        <taxon>Actinomycetes</taxon>
        <taxon>Mycobacteriales</taxon>
        <taxon>Corynebacteriaceae</taxon>
        <taxon>Corynebacterium</taxon>
    </lineage>
</organism>
<dbReference type="InterPro" id="IPR046498">
    <property type="entry name" value="Rv1476-like"/>
</dbReference>
<dbReference type="EMBL" id="CP069534">
    <property type="protein sequence ID" value="QRP69519.1"/>
    <property type="molecule type" value="Genomic_DNA"/>
</dbReference>
<dbReference type="EMBL" id="CP066007">
    <property type="protein sequence ID" value="QQB45725.1"/>
    <property type="molecule type" value="Genomic_DNA"/>
</dbReference>
<feature type="transmembrane region" description="Helical" evidence="1">
    <location>
        <begin position="165"/>
        <end position="187"/>
    </location>
</feature>
<dbReference type="Pfam" id="PF20381">
    <property type="entry name" value="Rv1476"/>
    <property type="match status" value="1"/>
</dbReference>
<dbReference type="AlphaFoldDB" id="A0A7T4EE64"/>
<evidence type="ECO:0000313" key="4">
    <source>
        <dbReference type="Proteomes" id="UP000596145"/>
    </source>
</evidence>
<evidence type="ECO:0000313" key="3">
    <source>
        <dbReference type="EMBL" id="QRP69519.1"/>
    </source>
</evidence>